<name>A0ABY2RW78_9PSEU</name>
<sequence length="84" mass="8398">MSVFLKDLLERVTATFSAGFVAALVANWTGAIPSDWKAWLLTGVLAGAASVVKGLAAKKIGDPSSASAAPSLKTEQVAGGGHSA</sequence>
<gene>
    <name evidence="2" type="ORF">FCN18_30450</name>
</gene>
<dbReference type="RefSeq" id="WP_137096699.1">
    <property type="nucleotide sequence ID" value="NZ_SWMS01000024.1"/>
</dbReference>
<keyword evidence="3" id="KW-1185">Reference proteome</keyword>
<comment type="caution">
    <text evidence="2">The sequence shown here is derived from an EMBL/GenBank/DDBJ whole genome shotgun (WGS) entry which is preliminary data.</text>
</comment>
<evidence type="ECO:0000256" key="1">
    <source>
        <dbReference type="SAM" id="MobiDB-lite"/>
    </source>
</evidence>
<organism evidence="2 3">
    <name type="scientific">Prauserella endophytica</name>
    <dbReference type="NCBI Taxonomy" id="1592324"/>
    <lineage>
        <taxon>Bacteria</taxon>
        <taxon>Bacillati</taxon>
        <taxon>Actinomycetota</taxon>
        <taxon>Actinomycetes</taxon>
        <taxon>Pseudonocardiales</taxon>
        <taxon>Pseudonocardiaceae</taxon>
        <taxon>Prauserella</taxon>
        <taxon>Prauserella coralliicola group</taxon>
    </lineage>
</organism>
<accession>A0ABY2RW78</accession>
<dbReference type="Pfam" id="PF16945">
    <property type="entry name" value="Phage_r1t_holin"/>
    <property type="match status" value="1"/>
</dbReference>
<dbReference type="InterPro" id="IPR020109">
    <property type="entry name" value="Holin_r1t"/>
</dbReference>
<evidence type="ECO:0000313" key="2">
    <source>
        <dbReference type="EMBL" id="TKG63094.1"/>
    </source>
</evidence>
<proteinExistence type="predicted"/>
<protein>
    <recommendedName>
        <fullName evidence="4">Holin</fullName>
    </recommendedName>
</protein>
<dbReference type="Proteomes" id="UP000309992">
    <property type="component" value="Unassembled WGS sequence"/>
</dbReference>
<reference evidence="2 3" key="1">
    <citation type="journal article" date="2015" name="Antonie Van Leeuwenhoek">
        <title>Prauserella endophytica sp. nov., an endophytic actinobacterium isolated from Tamarix taklamakanensis.</title>
        <authorList>
            <person name="Liu J.M."/>
            <person name="Habden X."/>
            <person name="Guo L."/>
            <person name="Tuo L."/>
            <person name="Jiang Z.K."/>
            <person name="Liu S.W."/>
            <person name="Liu X.F."/>
            <person name="Chen L."/>
            <person name="Li R.F."/>
            <person name="Zhang Y.Q."/>
            <person name="Sun C.H."/>
        </authorList>
    </citation>
    <scope>NUCLEOTIDE SEQUENCE [LARGE SCALE GENOMIC DNA]</scope>
    <source>
        <strain evidence="2 3">CGMCC 4.7182</strain>
    </source>
</reference>
<dbReference type="EMBL" id="SWMS01000024">
    <property type="protein sequence ID" value="TKG63094.1"/>
    <property type="molecule type" value="Genomic_DNA"/>
</dbReference>
<evidence type="ECO:0008006" key="4">
    <source>
        <dbReference type="Google" id="ProtNLM"/>
    </source>
</evidence>
<evidence type="ECO:0000313" key="3">
    <source>
        <dbReference type="Proteomes" id="UP000309992"/>
    </source>
</evidence>
<feature type="region of interest" description="Disordered" evidence="1">
    <location>
        <begin position="61"/>
        <end position="84"/>
    </location>
</feature>